<dbReference type="SUPFAM" id="SSF51735">
    <property type="entry name" value="NAD(P)-binding Rossmann-fold domains"/>
    <property type="match status" value="1"/>
</dbReference>
<accession>A0A2A3YMW3</accession>
<organism evidence="3 4">
    <name type="scientific">Brachybacterium alimentarium</name>
    <dbReference type="NCBI Taxonomy" id="47845"/>
    <lineage>
        <taxon>Bacteria</taxon>
        <taxon>Bacillati</taxon>
        <taxon>Actinomycetota</taxon>
        <taxon>Actinomycetes</taxon>
        <taxon>Micrococcales</taxon>
        <taxon>Dermabacteraceae</taxon>
        <taxon>Brachybacterium</taxon>
    </lineage>
</organism>
<dbReference type="GO" id="GO:0016491">
    <property type="term" value="F:oxidoreductase activity"/>
    <property type="evidence" value="ECO:0007669"/>
    <property type="project" value="UniProtKB-KW"/>
</dbReference>
<dbReference type="InterPro" id="IPR036291">
    <property type="entry name" value="NAD(P)-bd_dom_sf"/>
</dbReference>
<dbReference type="RefSeq" id="WP_096196396.1">
    <property type="nucleotide sequence ID" value="NZ_NRGR01000005.1"/>
</dbReference>
<sequence length="279" mass="29312">MPRTYVITGAASGIGRTTARILIDRGERVIGVDLQGTDVSGDLSTPEGRAAAAEEAGRLVDGAVDAVIACAGLSIPQPITASVNFFGMTEFLEALQPALTRSEAPRVALVSSMASMQPVVPALVDALLAGDEGVAGEIATRMADDPRTANVIYPSSKRAISRWVRREAPTARWAGAGIPLNAVAPGTVVTPMTEDLLASDDGRAMTDAYVPMPLNSHQGPESIAHLLIWLTSVENTHCAGQTIYCDGGADAVLRGDDVWSWNDEAMRETFAEIGAELQE</sequence>
<dbReference type="InterPro" id="IPR051122">
    <property type="entry name" value="SDR_DHRS6-like"/>
</dbReference>
<dbReference type="OrthoDB" id="3676637at2"/>
<dbReference type="Pfam" id="PF13561">
    <property type="entry name" value="adh_short_C2"/>
    <property type="match status" value="1"/>
</dbReference>
<dbReference type="PANTHER" id="PTHR43477:SF1">
    <property type="entry name" value="DIHYDROANTICAPSIN 7-DEHYDROGENASE"/>
    <property type="match status" value="1"/>
</dbReference>
<dbReference type="Proteomes" id="UP000218598">
    <property type="component" value="Unassembled WGS sequence"/>
</dbReference>
<protein>
    <submittedName>
        <fullName evidence="3">Short-chain dehydrogenase</fullName>
    </submittedName>
</protein>
<keyword evidence="4" id="KW-1185">Reference proteome</keyword>
<keyword evidence="2" id="KW-0560">Oxidoreductase</keyword>
<dbReference type="EMBL" id="NRGR01000005">
    <property type="protein sequence ID" value="PCC40628.1"/>
    <property type="molecule type" value="Genomic_DNA"/>
</dbReference>
<dbReference type="PANTHER" id="PTHR43477">
    <property type="entry name" value="DIHYDROANTICAPSIN 7-DEHYDROGENASE"/>
    <property type="match status" value="1"/>
</dbReference>
<evidence type="ECO:0000313" key="3">
    <source>
        <dbReference type="EMBL" id="PCC40628.1"/>
    </source>
</evidence>
<dbReference type="PRINTS" id="PR00081">
    <property type="entry name" value="GDHRDH"/>
</dbReference>
<name>A0A2A3YMW3_9MICO</name>
<dbReference type="Gene3D" id="3.40.50.720">
    <property type="entry name" value="NAD(P)-binding Rossmann-like Domain"/>
    <property type="match status" value="1"/>
</dbReference>
<evidence type="ECO:0000256" key="1">
    <source>
        <dbReference type="ARBA" id="ARBA00006484"/>
    </source>
</evidence>
<reference evidence="3" key="1">
    <citation type="journal article" date="2017" name="Elife">
        <title>Extensive horizontal gene transfer in cheese-associated bacteria.</title>
        <authorList>
            <person name="Bonham K.S."/>
            <person name="Wolfe B.E."/>
            <person name="Dutton R.J."/>
        </authorList>
    </citation>
    <scope>NUCLEOTIDE SEQUENCE [LARGE SCALE GENOMIC DNA]</scope>
    <source>
        <strain evidence="3">341_9</strain>
    </source>
</reference>
<dbReference type="InterPro" id="IPR002347">
    <property type="entry name" value="SDR_fam"/>
</dbReference>
<proteinExistence type="inferred from homology"/>
<evidence type="ECO:0000256" key="2">
    <source>
        <dbReference type="ARBA" id="ARBA00023002"/>
    </source>
</evidence>
<comment type="similarity">
    <text evidence="1">Belongs to the short-chain dehydrogenases/reductases (SDR) family.</text>
</comment>
<dbReference type="AlphaFoldDB" id="A0A2A3YMW3"/>
<comment type="caution">
    <text evidence="3">The sequence shown here is derived from an EMBL/GenBank/DDBJ whole genome shotgun (WGS) entry which is preliminary data.</text>
</comment>
<gene>
    <name evidence="3" type="ORF">CIK66_02315</name>
</gene>
<evidence type="ECO:0000313" key="4">
    <source>
        <dbReference type="Proteomes" id="UP000218598"/>
    </source>
</evidence>